<dbReference type="RefSeq" id="WP_071312849.1">
    <property type="nucleotide sequence ID" value="NZ_MLQQ01000010.1"/>
</dbReference>
<keyword evidence="2" id="KW-1185">Reference proteome</keyword>
<dbReference type="AlphaFoldDB" id="A0A1S2LP75"/>
<accession>A0A1S2LP75</accession>
<dbReference type="Proteomes" id="UP000180098">
    <property type="component" value="Unassembled WGS sequence"/>
</dbReference>
<proteinExistence type="predicted"/>
<comment type="caution">
    <text evidence="1">The sequence shown here is derived from an EMBL/GenBank/DDBJ whole genome shotgun (WGS) entry which is preliminary data.</text>
</comment>
<protein>
    <submittedName>
        <fullName evidence="1">Uncharacterized protein</fullName>
    </submittedName>
</protein>
<dbReference type="EMBL" id="MLQQ01000010">
    <property type="protein sequence ID" value="OIJ14154.1"/>
    <property type="molecule type" value="Genomic_DNA"/>
</dbReference>
<evidence type="ECO:0000313" key="1">
    <source>
        <dbReference type="EMBL" id="OIJ14154.1"/>
    </source>
</evidence>
<sequence length="186" mass="21538">MIINRYVGNTVISLVEKYGYEWCDASKLEELLNSLYGEQREIQALILVKKQLIDLFYAKEINAKEIPLALEKVIKKNWRLKKELQWSVSIWMIALGETAPFQLETVTEPTSNNVKNSDATPKLNNIQRLVLNESLNIRNNQSPTTTEQEVSKVRISKKVNFITIEQLYEVVEIPQINDHHNEKNIA</sequence>
<organism evidence="1 2">
    <name type="scientific">Anaerobacillus arseniciselenatis</name>
    <dbReference type="NCBI Taxonomy" id="85682"/>
    <lineage>
        <taxon>Bacteria</taxon>
        <taxon>Bacillati</taxon>
        <taxon>Bacillota</taxon>
        <taxon>Bacilli</taxon>
        <taxon>Bacillales</taxon>
        <taxon>Bacillaceae</taxon>
        <taxon>Anaerobacillus</taxon>
    </lineage>
</organism>
<gene>
    <name evidence="1" type="ORF">BKP35_08130</name>
</gene>
<reference evidence="1 2" key="1">
    <citation type="submission" date="2016-10" db="EMBL/GenBank/DDBJ databases">
        <title>Draft genome sequences of four alkaliphilic bacteria belonging to the Anaerobacillus genus.</title>
        <authorList>
            <person name="Bassil N.M."/>
            <person name="Lloyd J.R."/>
        </authorList>
    </citation>
    <scope>NUCLEOTIDE SEQUENCE [LARGE SCALE GENOMIC DNA]</scope>
    <source>
        <strain evidence="1 2">DSM 15340</strain>
    </source>
</reference>
<evidence type="ECO:0000313" key="2">
    <source>
        <dbReference type="Proteomes" id="UP000180098"/>
    </source>
</evidence>
<name>A0A1S2LP75_9BACI</name>